<feature type="region of interest" description="Disordered" evidence="1">
    <location>
        <begin position="1"/>
        <end position="36"/>
    </location>
</feature>
<dbReference type="AlphaFoldDB" id="A0A0B6XYP7"/>
<proteinExistence type="predicted"/>
<reference evidence="2" key="1">
    <citation type="submission" date="2014-12" db="EMBL/GenBank/DDBJ databases">
        <title>Insight into the proteome of Arion vulgaris.</title>
        <authorList>
            <person name="Aradska J."/>
            <person name="Bulat T."/>
            <person name="Smidak R."/>
            <person name="Sarate P."/>
            <person name="Gangsoo J."/>
            <person name="Sialana F."/>
            <person name="Bilban M."/>
            <person name="Lubec G."/>
        </authorList>
    </citation>
    <scope>NUCLEOTIDE SEQUENCE</scope>
    <source>
        <tissue evidence="2">Skin</tissue>
    </source>
</reference>
<evidence type="ECO:0000313" key="2">
    <source>
        <dbReference type="EMBL" id="CEK48943.1"/>
    </source>
</evidence>
<organism evidence="2">
    <name type="scientific">Arion vulgaris</name>
    <dbReference type="NCBI Taxonomy" id="1028688"/>
    <lineage>
        <taxon>Eukaryota</taxon>
        <taxon>Metazoa</taxon>
        <taxon>Spiralia</taxon>
        <taxon>Lophotrochozoa</taxon>
        <taxon>Mollusca</taxon>
        <taxon>Gastropoda</taxon>
        <taxon>Heterobranchia</taxon>
        <taxon>Euthyneura</taxon>
        <taxon>Panpulmonata</taxon>
        <taxon>Eupulmonata</taxon>
        <taxon>Stylommatophora</taxon>
        <taxon>Helicina</taxon>
        <taxon>Arionoidea</taxon>
        <taxon>Arionidae</taxon>
        <taxon>Arion</taxon>
    </lineage>
</organism>
<name>A0A0B6XYP7_9EUPU</name>
<sequence length="54" mass="5783">MGCKSSKTGVVKVEETNDNNDQQKDDSVESGHHDVTLGTVLGVDTLGRIRESPV</sequence>
<protein>
    <submittedName>
        <fullName evidence="2">Uncharacterized protein</fullName>
    </submittedName>
</protein>
<feature type="compositionally biased region" description="Basic and acidic residues" evidence="1">
    <location>
        <begin position="21"/>
        <end position="35"/>
    </location>
</feature>
<gene>
    <name evidence="2" type="primary">ORF5755</name>
</gene>
<evidence type="ECO:0000256" key="1">
    <source>
        <dbReference type="SAM" id="MobiDB-lite"/>
    </source>
</evidence>
<accession>A0A0B6XYP7</accession>
<dbReference type="EMBL" id="HACG01002078">
    <property type="protein sequence ID" value="CEK48943.1"/>
    <property type="molecule type" value="Transcribed_RNA"/>
</dbReference>